<dbReference type="Proteomes" id="UP000629468">
    <property type="component" value="Unassembled WGS sequence"/>
</dbReference>
<comment type="caution">
    <text evidence="2">The sequence shown here is derived from an EMBL/GenBank/DDBJ whole genome shotgun (WGS) entry which is preliminary data.</text>
</comment>
<evidence type="ECO:0000256" key="1">
    <source>
        <dbReference type="SAM" id="MobiDB-lite"/>
    </source>
</evidence>
<name>A0A8H7C782_AGABI</name>
<feature type="region of interest" description="Disordered" evidence="1">
    <location>
        <begin position="82"/>
        <end position="107"/>
    </location>
</feature>
<gene>
    <name evidence="2" type="ORF">Agabi119p4_8476</name>
</gene>
<evidence type="ECO:0000313" key="2">
    <source>
        <dbReference type="EMBL" id="KAF7763939.1"/>
    </source>
</evidence>
<accession>A0A8H7C782</accession>
<reference evidence="2 3" key="1">
    <citation type="journal article" name="Sci. Rep.">
        <title>Telomere-to-telomere assembled and centromere annotated genomes of the two main subspecies of the button mushroom Agaricus bisporus reveal especially polymorphic chromosome ends.</title>
        <authorList>
            <person name="Sonnenberg A.S.M."/>
            <person name="Sedaghat-Telgerd N."/>
            <person name="Lavrijssen B."/>
            <person name="Ohm R.A."/>
            <person name="Hendrickx P.M."/>
            <person name="Scholtmeijer K."/>
            <person name="Baars J.J.P."/>
            <person name="van Peer A."/>
        </authorList>
    </citation>
    <scope>NUCLEOTIDE SEQUENCE [LARGE SCALE GENOMIC DNA]</scope>
    <source>
        <strain evidence="2 3">H119_p4</strain>
    </source>
</reference>
<evidence type="ECO:0000313" key="3">
    <source>
        <dbReference type="Proteomes" id="UP000629468"/>
    </source>
</evidence>
<dbReference type="AlphaFoldDB" id="A0A8H7C782"/>
<feature type="compositionally biased region" description="Acidic residues" evidence="1">
    <location>
        <begin position="96"/>
        <end position="107"/>
    </location>
</feature>
<proteinExistence type="predicted"/>
<sequence length="107" mass="12327">MTTNEHPRIAYPTRQTAISVKSNQKWSESFRGSFLIHSRRFLNIRDTVDDQLQDSVASSSWHPDDVLQNDLYAAMPECFKHSLRGSPVNESNSDNLMEENQSDDDLR</sequence>
<protein>
    <submittedName>
        <fullName evidence="2">Uncharacterized protein</fullName>
    </submittedName>
</protein>
<organism evidence="2 3">
    <name type="scientific">Agaricus bisporus var. burnettii</name>
    <dbReference type="NCBI Taxonomy" id="192524"/>
    <lineage>
        <taxon>Eukaryota</taxon>
        <taxon>Fungi</taxon>
        <taxon>Dikarya</taxon>
        <taxon>Basidiomycota</taxon>
        <taxon>Agaricomycotina</taxon>
        <taxon>Agaricomycetes</taxon>
        <taxon>Agaricomycetidae</taxon>
        <taxon>Agaricales</taxon>
        <taxon>Agaricineae</taxon>
        <taxon>Agaricaceae</taxon>
        <taxon>Agaricus</taxon>
    </lineage>
</organism>
<dbReference type="EMBL" id="JABXXO010000011">
    <property type="protein sequence ID" value="KAF7763939.1"/>
    <property type="molecule type" value="Genomic_DNA"/>
</dbReference>